<evidence type="ECO:0000256" key="9">
    <source>
        <dbReference type="ARBA" id="ARBA00023146"/>
    </source>
</evidence>
<dbReference type="AlphaFoldDB" id="A0AAT9FR80"/>
<dbReference type="PROSITE" id="PS00178">
    <property type="entry name" value="AA_TRNA_LIGASE_I"/>
    <property type="match status" value="1"/>
</dbReference>
<dbReference type="PANTHER" id="PTHR11766">
    <property type="entry name" value="TYROSYL-TRNA SYNTHETASE"/>
    <property type="match status" value="1"/>
</dbReference>
<keyword evidence="6 12" id="KW-0067">ATP-binding</keyword>
<dbReference type="Gene3D" id="3.40.50.620">
    <property type="entry name" value="HUPs"/>
    <property type="match status" value="1"/>
</dbReference>
<evidence type="ECO:0000256" key="6">
    <source>
        <dbReference type="ARBA" id="ARBA00022840"/>
    </source>
</evidence>
<keyword evidence="9 12" id="KW-0030">Aminoacyl-tRNA synthetase</keyword>
<keyword evidence="3" id="KW-0963">Cytoplasm</keyword>
<evidence type="ECO:0000256" key="1">
    <source>
        <dbReference type="ARBA" id="ARBA00011738"/>
    </source>
</evidence>
<dbReference type="NCBIfam" id="TIGR00234">
    <property type="entry name" value="tyrS"/>
    <property type="match status" value="1"/>
</dbReference>
<dbReference type="InterPro" id="IPR024088">
    <property type="entry name" value="Tyr-tRNA-ligase_bac-type"/>
</dbReference>
<name>A0AAT9FR80_9BACT</name>
<dbReference type="EC" id="6.1.1.1" evidence="2 11"/>
<comment type="subunit">
    <text evidence="1">Homodimer.</text>
</comment>
<evidence type="ECO:0000313" key="13">
    <source>
        <dbReference type="EMBL" id="BDS08402.1"/>
    </source>
</evidence>
<evidence type="ECO:0000256" key="8">
    <source>
        <dbReference type="ARBA" id="ARBA00022917"/>
    </source>
</evidence>
<reference evidence="13" key="1">
    <citation type="submission" date="2024-07" db="EMBL/GenBank/DDBJ databases">
        <title>Complete genome sequence of Verrucomicrobiaceae bacterium NT6N.</title>
        <authorList>
            <person name="Huang C."/>
            <person name="Takami H."/>
            <person name="Hamasaki K."/>
        </authorList>
    </citation>
    <scope>NUCLEOTIDE SEQUENCE</scope>
    <source>
        <strain evidence="13">NT6N</strain>
    </source>
</reference>
<evidence type="ECO:0000256" key="7">
    <source>
        <dbReference type="ARBA" id="ARBA00022884"/>
    </source>
</evidence>
<dbReference type="InterPro" id="IPR001412">
    <property type="entry name" value="aa-tRNA-synth_I_CS"/>
</dbReference>
<keyword evidence="5 12" id="KW-0547">Nucleotide-binding</keyword>
<keyword evidence="7" id="KW-0694">RNA-binding</keyword>
<dbReference type="InterPro" id="IPR014729">
    <property type="entry name" value="Rossmann-like_a/b/a_fold"/>
</dbReference>
<keyword evidence="8 12" id="KW-0648">Protein biosynthesis</keyword>
<dbReference type="Pfam" id="PF00579">
    <property type="entry name" value="tRNA-synt_1b"/>
    <property type="match status" value="1"/>
</dbReference>
<evidence type="ECO:0000256" key="10">
    <source>
        <dbReference type="ARBA" id="ARBA00048248"/>
    </source>
</evidence>
<dbReference type="InterPro" id="IPR002307">
    <property type="entry name" value="Tyr-tRNA-ligase"/>
</dbReference>
<dbReference type="PANTHER" id="PTHR11766:SF1">
    <property type="entry name" value="TYROSINE--TRNA LIGASE"/>
    <property type="match status" value="1"/>
</dbReference>
<keyword evidence="4 12" id="KW-0436">Ligase</keyword>
<dbReference type="GO" id="GO:0005829">
    <property type="term" value="C:cytosol"/>
    <property type="evidence" value="ECO:0007669"/>
    <property type="project" value="TreeGrafter"/>
</dbReference>
<evidence type="ECO:0000256" key="4">
    <source>
        <dbReference type="ARBA" id="ARBA00022598"/>
    </source>
</evidence>
<dbReference type="FunFam" id="3.40.50.620:FF:000061">
    <property type="entry name" value="Tyrosine--tRNA ligase"/>
    <property type="match status" value="1"/>
</dbReference>
<dbReference type="GO" id="GO:0004831">
    <property type="term" value="F:tyrosine-tRNA ligase activity"/>
    <property type="evidence" value="ECO:0007669"/>
    <property type="project" value="UniProtKB-UniRule"/>
</dbReference>
<dbReference type="CDD" id="cd00805">
    <property type="entry name" value="TyrRS_core"/>
    <property type="match status" value="1"/>
</dbReference>
<dbReference type="GO" id="GO:0003723">
    <property type="term" value="F:RNA binding"/>
    <property type="evidence" value="ECO:0007669"/>
    <property type="project" value="UniProtKB-KW"/>
</dbReference>
<sequence>MSHTVDDALNILTAGTAKVLSPKELKEKLELGRPLRIKLGVDPTAPDIHLGHTVAIEKLRQFQELGHQAVLIIGDFTATVGDPTGRSAARPPLTREEVLANAETYTTQAFKILDHSKTEVVYNGDWFRTMTYEQVLKLNARVTMQQMLQREDFKSRIEKGQEVRLHEVQYPIMQGWDSVEIKSDVEIGGTDQLFNILVGRDLQKEEGMPQQVVMLMPLLEGLDGIKKMSKSAHNYVGVSEEPNEMFGKLMSISDELMDRYYTLLLGCDRDSTQHPMESKKQLAAKITARYHSEDEATEARATWEARFSQRDTAAGAVEVNLADLSSDLNVITLTSQIFETTFNLKKSNGELRKQFITTGAVQLNGEKLTDPMADIAPEAGDILRLSKKHSVKFI</sequence>
<evidence type="ECO:0000256" key="2">
    <source>
        <dbReference type="ARBA" id="ARBA00013160"/>
    </source>
</evidence>
<dbReference type="InterPro" id="IPR002305">
    <property type="entry name" value="aa-tRNA-synth_Ic"/>
</dbReference>
<dbReference type="Gene3D" id="1.10.240.10">
    <property type="entry name" value="Tyrosyl-Transfer RNA Synthetase"/>
    <property type="match status" value="1"/>
</dbReference>
<dbReference type="GO" id="GO:0006437">
    <property type="term" value="P:tyrosyl-tRNA aminoacylation"/>
    <property type="evidence" value="ECO:0007669"/>
    <property type="project" value="UniProtKB-UniRule"/>
</dbReference>
<evidence type="ECO:0000256" key="3">
    <source>
        <dbReference type="ARBA" id="ARBA00022490"/>
    </source>
</evidence>
<evidence type="ECO:0000256" key="11">
    <source>
        <dbReference type="NCBIfam" id="TIGR00234"/>
    </source>
</evidence>
<proteinExistence type="inferred from homology"/>
<dbReference type="GO" id="GO:0005524">
    <property type="term" value="F:ATP binding"/>
    <property type="evidence" value="ECO:0007669"/>
    <property type="project" value="UniProtKB-KW"/>
</dbReference>
<accession>A0AAT9FR80</accession>
<evidence type="ECO:0000256" key="5">
    <source>
        <dbReference type="ARBA" id="ARBA00022741"/>
    </source>
</evidence>
<dbReference type="SUPFAM" id="SSF52374">
    <property type="entry name" value="Nucleotidylyl transferase"/>
    <property type="match status" value="1"/>
</dbReference>
<evidence type="ECO:0000256" key="12">
    <source>
        <dbReference type="RuleBase" id="RU363036"/>
    </source>
</evidence>
<dbReference type="Gene3D" id="3.10.290.10">
    <property type="entry name" value="RNA-binding S4 domain"/>
    <property type="match status" value="1"/>
</dbReference>
<comment type="similarity">
    <text evidence="12">Belongs to the class-I aminoacyl-tRNA synthetase family.</text>
</comment>
<dbReference type="InterPro" id="IPR036986">
    <property type="entry name" value="S4_RNA-bd_sf"/>
</dbReference>
<organism evidence="13">
    <name type="scientific">Oceaniferula spumae</name>
    <dbReference type="NCBI Taxonomy" id="2979115"/>
    <lineage>
        <taxon>Bacteria</taxon>
        <taxon>Pseudomonadati</taxon>
        <taxon>Verrucomicrobiota</taxon>
        <taxon>Verrucomicrobiia</taxon>
        <taxon>Verrucomicrobiales</taxon>
        <taxon>Verrucomicrobiaceae</taxon>
        <taxon>Oceaniferula</taxon>
    </lineage>
</organism>
<dbReference type="KEGG" id="osu:NT6N_34420"/>
<dbReference type="PRINTS" id="PR01040">
    <property type="entry name" value="TRNASYNTHTYR"/>
</dbReference>
<dbReference type="EMBL" id="AP026866">
    <property type="protein sequence ID" value="BDS08402.1"/>
    <property type="molecule type" value="Genomic_DNA"/>
</dbReference>
<comment type="catalytic activity">
    <reaction evidence="10">
        <text>tRNA(Tyr) + L-tyrosine + ATP = L-tyrosyl-tRNA(Tyr) + AMP + diphosphate + H(+)</text>
        <dbReference type="Rhea" id="RHEA:10220"/>
        <dbReference type="Rhea" id="RHEA-COMP:9706"/>
        <dbReference type="Rhea" id="RHEA-COMP:9707"/>
        <dbReference type="ChEBI" id="CHEBI:15378"/>
        <dbReference type="ChEBI" id="CHEBI:30616"/>
        <dbReference type="ChEBI" id="CHEBI:33019"/>
        <dbReference type="ChEBI" id="CHEBI:58315"/>
        <dbReference type="ChEBI" id="CHEBI:78442"/>
        <dbReference type="ChEBI" id="CHEBI:78536"/>
        <dbReference type="ChEBI" id="CHEBI:456215"/>
        <dbReference type="EC" id="6.1.1.1"/>
    </reaction>
</comment>
<gene>
    <name evidence="13" type="primary">tyrS</name>
    <name evidence="13" type="ORF">NT6N_34420</name>
</gene>
<protein>
    <recommendedName>
        <fullName evidence="2 11">Tyrosine--tRNA ligase</fullName>
        <ecNumber evidence="2 11">6.1.1.1</ecNumber>
    </recommendedName>
</protein>